<evidence type="ECO:0000313" key="3">
    <source>
        <dbReference type="EMBL" id="KAL0918647.1"/>
    </source>
</evidence>
<keyword evidence="2" id="KW-1133">Transmembrane helix</keyword>
<dbReference type="Proteomes" id="UP001552299">
    <property type="component" value="Unassembled WGS sequence"/>
</dbReference>
<dbReference type="EMBL" id="JANQDX010000009">
    <property type="protein sequence ID" value="KAL0918647.1"/>
    <property type="molecule type" value="Genomic_DNA"/>
</dbReference>
<keyword evidence="4" id="KW-1185">Reference proteome</keyword>
<reference evidence="3 4" key="1">
    <citation type="journal article" date="2024" name="Plant Biotechnol. J.">
        <title>Dendrobium thyrsiflorum genome and its molecular insights into genes involved in important horticultural traits.</title>
        <authorList>
            <person name="Chen B."/>
            <person name="Wang J.Y."/>
            <person name="Zheng P.J."/>
            <person name="Li K.L."/>
            <person name="Liang Y.M."/>
            <person name="Chen X.F."/>
            <person name="Zhang C."/>
            <person name="Zhao X."/>
            <person name="He X."/>
            <person name="Zhang G.Q."/>
            <person name="Liu Z.J."/>
            <person name="Xu Q."/>
        </authorList>
    </citation>
    <scope>NUCLEOTIDE SEQUENCE [LARGE SCALE GENOMIC DNA]</scope>
    <source>
        <strain evidence="3">GZMU011</strain>
    </source>
</reference>
<organism evidence="3 4">
    <name type="scientific">Dendrobium thyrsiflorum</name>
    <name type="common">Pinecone-like raceme dendrobium</name>
    <name type="synonym">Orchid</name>
    <dbReference type="NCBI Taxonomy" id="117978"/>
    <lineage>
        <taxon>Eukaryota</taxon>
        <taxon>Viridiplantae</taxon>
        <taxon>Streptophyta</taxon>
        <taxon>Embryophyta</taxon>
        <taxon>Tracheophyta</taxon>
        <taxon>Spermatophyta</taxon>
        <taxon>Magnoliopsida</taxon>
        <taxon>Liliopsida</taxon>
        <taxon>Asparagales</taxon>
        <taxon>Orchidaceae</taxon>
        <taxon>Epidendroideae</taxon>
        <taxon>Malaxideae</taxon>
        <taxon>Dendrobiinae</taxon>
        <taxon>Dendrobium</taxon>
    </lineage>
</organism>
<feature type="transmembrane region" description="Helical" evidence="2">
    <location>
        <begin position="132"/>
        <end position="149"/>
    </location>
</feature>
<evidence type="ECO:0000256" key="2">
    <source>
        <dbReference type="SAM" id="Phobius"/>
    </source>
</evidence>
<evidence type="ECO:0000256" key="1">
    <source>
        <dbReference type="SAM" id="MobiDB-lite"/>
    </source>
</evidence>
<feature type="region of interest" description="Disordered" evidence="1">
    <location>
        <begin position="26"/>
        <end position="76"/>
    </location>
</feature>
<keyword evidence="2" id="KW-0472">Membrane</keyword>
<comment type="caution">
    <text evidence="3">The sequence shown here is derived from an EMBL/GenBank/DDBJ whole genome shotgun (WGS) entry which is preliminary data.</text>
</comment>
<dbReference type="AlphaFoldDB" id="A0ABD0V0P2"/>
<name>A0ABD0V0P2_DENTH</name>
<accession>A0ABD0V0P2</accession>
<proteinExistence type="predicted"/>
<sequence length="150" mass="16611">MEGQVADLRDMMKKMLEIHNQTAASVEKGLEGKNTNYEIRKEDDENASSRLRPTFASRDSQSRVRLSPPHRSHRLIVGSSSSSSIWCNRASRRSGSLVRPPRLRLTASSSPLAASFLRALSRQSSCSSSRNLVLVLFAMPGALAFSVFIF</sequence>
<evidence type="ECO:0000313" key="4">
    <source>
        <dbReference type="Proteomes" id="UP001552299"/>
    </source>
</evidence>
<keyword evidence="2" id="KW-0812">Transmembrane</keyword>
<protein>
    <submittedName>
        <fullName evidence="3">Uncharacterized protein</fullName>
    </submittedName>
</protein>
<gene>
    <name evidence="3" type="ORF">M5K25_010668</name>
</gene>